<proteinExistence type="predicted"/>
<evidence type="ECO:0000313" key="2">
    <source>
        <dbReference type="Proteomes" id="UP001140234"/>
    </source>
</evidence>
<protein>
    <submittedName>
        <fullName evidence="1">Uncharacterized protein</fullName>
    </submittedName>
</protein>
<keyword evidence="2" id="KW-1185">Reference proteome</keyword>
<sequence length="248" mass="25673">MAATLWRCAAALALAACAFRAAAAVAAGGYSKGDLLTVECAAWEAPSAGEWVSPECIETGRVLALQYGVDGLTQCSMRGGGAFHALVLEGISAQAPLRCRLARRAGTPTRHVEFAVLVEAVRGRINGNYNAVVHASSGEVVAAAVYPVPGQPLPEAVAGITTMQFRQKWYAGSGLSVLMANRRAEEEFVISPVVAAMFCVLAACAVYVAGRVYVEGSLVPRILAKHGITVDADGVAVPTAALASKKSD</sequence>
<comment type="caution">
    <text evidence="1">The sequence shown here is derived from an EMBL/GenBank/DDBJ whole genome shotgun (WGS) entry which is preliminary data.</text>
</comment>
<reference evidence="1" key="1">
    <citation type="submission" date="2022-07" db="EMBL/GenBank/DDBJ databases">
        <title>Phylogenomic reconstructions and comparative analyses of Kickxellomycotina fungi.</title>
        <authorList>
            <person name="Reynolds N.K."/>
            <person name="Stajich J.E."/>
            <person name="Barry K."/>
            <person name="Grigoriev I.V."/>
            <person name="Crous P."/>
            <person name="Smith M.E."/>
        </authorList>
    </citation>
    <scope>NUCLEOTIDE SEQUENCE</scope>
    <source>
        <strain evidence="1">CBS 109366</strain>
    </source>
</reference>
<name>A0ACC1K5J6_9FUNG</name>
<accession>A0ACC1K5J6</accession>
<dbReference type="Proteomes" id="UP001140234">
    <property type="component" value="Unassembled WGS sequence"/>
</dbReference>
<evidence type="ECO:0000313" key="1">
    <source>
        <dbReference type="EMBL" id="KAJ2774004.1"/>
    </source>
</evidence>
<gene>
    <name evidence="1" type="ORF">IWQ57_001023</name>
</gene>
<organism evidence="1 2">
    <name type="scientific">Coemansia nantahalensis</name>
    <dbReference type="NCBI Taxonomy" id="2789366"/>
    <lineage>
        <taxon>Eukaryota</taxon>
        <taxon>Fungi</taxon>
        <taxon>Fungi incertae sedis</taxon>
        <taxon>Zoopagomycota</taxon>
        <taxon>Kickxellomycotina</taxon>
        <taxon>Kickxellomycetes</taxon>
        <taxon>Kickxellales</taxon>
        <taxon>Kickxellaceae</taxon>
        <taxon>Coemansia</taxon>
    </lineage>
</organism>
<dbReference type="EMBL" id="JANBUJ010000149">
    <property type="protein sequence ID" value="KAJ2774004.1"/>
    <property type="molecule type" value="Genomic_DNA"/>
</dbReference>